<proteinExistence type="predicted"/>
<dbReference type="Proteomes" id="UP000286701">
    <property type="component" value="Unassembled WGS sequence"/>
</dbReference>
<gene>
    <name evidence="1" type="ORF">EPL05_13660</name>
</gene>
<accession>A0A3S3UP96</accession>
<evidence type="ECO:0000313" key="1">
    <source>
        <dbReference type="EMBL" id="RWY51108.1"/>
    </source>
</evidence>
<protein>
    <submittedName>
        <fullName evidence="1">Uncharacterized protein</fullName>
    </submittedName>
</protein>
<organism evidence="1 2">
    <name type="scientific">Mucilaginibacter gilvus</name>
    <dbReference type="NCBI Taxonomy" id="2305909"/>
    <lineage>
        <taxon>Bacteria</taxon>
        <taxon>Pseudomonadati</taxon>
        <taxon>Bacteroidota</taxon>
        <taxon>Sphingobacteriia</taxon>
        <taxon>Sphingobacteriales</taxon>
        <taxon>Sphingobacteriaceae</taxon>
        <taxon>Mucilaginibacter</taxon>
    </lineage>
</organism>
<comment type="caution">
    <text evidence="1">The sequence shown here is derived from an EMBL/GenBank/DDBJ whole genome shotgun (WGS) entry which is preliminary data.</text>
</comment>
<dbReference type="OrthoDB" id="1439633at2"/>
<dbReference type="EMBL" id="SBIW01000006">
    <property type="protein sequence ID" value="RWY51108.1"/>
    <property type="molecule type" value="Genomic_DNA"/>
</dbReference>
<name>A0A3S3UP96_9SPHI</name>
<keyword evidence="2" id="KW-1185">Reference proteome</keyword>
<dbReference type="RefSeq" id="WP_128534527.1">
    <property type="nucleotide sequence ID" value="NZ_SBIW01000006.1"/>
</dbReference>
<evidence type="ECO:0000313" key="2">
    <source>
        <dbReference type="Proteomes" id="UP000286701"/>
    </source>
</evidence>
<reference evidence="1 2" key="1">
    <citation type="submission" date="2019-01" db="EMBL/GenBank/DDBJ databases">
        <title>Mucilaginibacter antarcticum sp. nov., isolated from antarctic soil.</title>
        <authorList>
            <person name="Yan Y.-Q."/>
            <person name="Du Z.-J."/>
        </authorList>
    </citation>
    <scope>NUCLEOTIDE SEQUENCE [LARGE SCALE GENOMIC DNA]</scope>
    <source>
        <strain evidence="1 2">F01003</strain>
    </source>
</reference>
<sequence length="193" mass="22503">MRQWIAVILFIALSVKGYSQTNTDSLIKTLVSAAYKEIVNPKAKFYYLYEKGESLNSDDWDIYEFKNEKERLADVPLDELIALIKTDTTSIDWKNYNLANARCLKKPLYKYSYSYKISNIVSYTTPDSVINKLMDNGIIPVIPTKKTCRKNRWLSRKKKARNDMKIIYRLKENSSTTLANRFFLKNLIMPLSA</sequence>
<dbReference type="AlphaFoldDB" id="A0A3S3UP96"/>